<dbReference type="Proteomes" id="UP000075320">
    <property type="component" value="Unassembled WGS sequence"/>
</dbReference>
<feature type="chain" id="PRO_5007573601" evidence="1">
    <location>
        <begin position="20"/>
        <end position="243"/>
    </location>
</feature>
<dbReference type="RefSeq" id="WP_061834121.1">
    <property type="nucleotide sequence ID" value="NZ_LUKE01000001.1"/>
</dbReference>
<feature type="signal peptide" evidence="1">
    <location>
        <begin position="1"/>
        <end position="19"/>
    </location>
</feature>
<evidence type="ECO:0000313" key="3">
    <source>
        <dbReference type="Proteomes" id="UP000075320"/>
    </source>
</evidence>
<name>A0A150WQH3_BDEBC</name>
<evidence type="ECO:0000256" key="1">
    <source>
        <dbReference type="SAM" id="SignalP"/>
    </source>
</evidence>
<organism evidence="2 3">
    <name type="scientific">Bdellovibrio bacteriovorus</name>
    <dbReference type="NCBI Taxonomy" id="959"/>
    <lineage>
        <taxon>Bacteria</taxon>
        <taxon>Pseudomonadati</taxon>
        <taxon>Bdellovibrionota</taxon>
        <taxon>Bdellovibrionia</taxon>
        <taxon>Bdellovibrionales</taxon>
        <taxon>Pseudobdellovibrionaceae</taxon>
        <taxon>Bdellovibrio</taxon>
    </lineage>
</organism>
<accession>A0A150WQH3</accession>
<gene>
    <name evidence="2" type="ORF">AZI86_05800</name>
</gene>
<proteinExistence type="predicted"/>
<keyword evidence="3" id="KW-1185">Reference proteome</keyword>
<keyword evidence="1" id="KW-0732">Signal</keyword>
<sequence length="243" mass="26331">MKKFSVLLSILIATGQAASAEAPIRTQAKSALRILIDRHKDAGMRMPLDIEGGADISFICAASLFMQWGDRVYQSIENSPDAREPESMKEFANVRDSLNRSFRIVIATRKDLPSAVESVIKEYREASQMVTVPGDLNFASFASNEYQYFNSLNSCTEPQYIEKVSSRIAPLEDDISVNGVEAGATEVPSVLVRAGGGGGGDVPSVLVGAAAVSGGNLIIVDNSNKFRKTKKYSDWIQTFVLGQ</sequence>
<dbReference type="EMBL" id="LUKE01000001">
    <property type="protein sequence ID" value="KYG66557.1"/>
    <property type="molecule type" value="Genomic_DNA"/>
</dbReference>
<reference evidence="2 3" key="1">
    <citation type="submission" date="2016-03" db="EMBL/GenBank/DDBJ databases">
        <authorList>
            <person name="Ploux O."/>
        </authorList>
    </citation>
    <scope>NUCLEOTIDE SEQUENCE [LARGE SCALE GENOMIC DNA]</scope>
    <source>
        <strain evidence="2 3">R0</strain>
    </source>
</reference>
<comment type="caution">
    <text evidence="2">The sequence shown here is derived from an EMBL/GenBank/DDBJ whole genome shotgun (WGS) entry which is preliminary data.</text>
</comment>
<dbReference type="AlphaFoldDB" id="A0A150WQH3"/>
<protein>
    <submittedName>
        <fullName evidence="2">Uncharacterized protein</fullName>
    </submittedName>
</protein>
<evidence type="ECO:0000313" key="2">
    <source>
        <dbReference type="EMBL" id="KYG66557.1"/>
    </source>
</evidence>